<dbReference type="EMBL" id="CP036273">
    <property type="protein sequence ID" value="QDU20723.1"/>
    <property type="molecule type" value="Genomic_DNA"/>
</dbReference>
<evidence type="ECO:0000313" key="3">
    <source>
        <dbReference type="EMBL" id="QDU20723.1"/>
    </source>
</evidence>
<dbReference type="OrthoDB" id="279333at2"/>
<sequence length="336" mass="36391">MPPTPAAKPDRRPPLDPDREFRGPPEEEFWERYNRRLEFPLSAVAAVLLHVAVAAFVIFLFVKVMGAGPDRSAVPVSLVDLGGDDDIGLGSKGSGGTTDDIKEGENQFKAQKNELPTPEQLAQAEVAMKRVLLDDAGTLPVAAANRAAFAKSDEELLKKILGSRKGDGPGDGKGNTGEAGKGPGGSGADSTRARSLRWVLRFQTSDGHDYVNQLAAMGATILVPLPPENKQCLHFSDLRTPNPRMATDDDLKSLSGQIKFSDTRPGSVAGVCAVLRVTQPAQSFWAFFPRGLEDDLSRKELAYRNRRAEDIEETIFKVIVRGGSYDLVVVDQTPKR</sequence>
<gene>
    <name evidence="3" type="ORF">ETAA1_26810</name>
</gene>
<accession>A0A517XTA5</accession>
<organism evidence="3 4">
    <name type="scientific">Urbifossiella limnaea</name>
    <dbReference type="NCBI Taxonomy" id="2528023"/>
    <lineage>
        <taxon>Bacteria</taxon>
        <taxon>Pseudomonadati</taxon>
        <taxon>Planctomycetota</taxon>
        <taxon>Planctomycetia</taxon>
        <taxon>Gemmatales</taxon>
        <taxon>Gemmataceae</taxon>
        <taxon>Urbifossiella</taxon>
    </lineage>
</organism>
<keyword evidence="2" id="KW-0472">Membrane</keyword>
<keyword evidence="2" id="KW-1133">Transmembrane helix</keyword>
<feature type="region of interest" description="Disordered" evidence="1">
    <location>
        <begin position="1"/>
        <end position="23"/>
    </location>
</feature>
<feature type="compositionally biased region" description="Gly residues" evidence="1">
    <location>
        <begin position="171"/>
        <end position="187"/>
    </location>
</feature>
<evidence type="ECO:0000256" key="1">
    <source>
        <dbReference type="SAM" id="MobiDB-lite"/>
    </source>
</evidence>
<keyword evidence="2" id="KW-0812">Transmembrane</keyword>
<protein>
    <submittedName>
        <fullName evidence="3">Uncharacterized protein</fullName>
    </submittedName>
</protein>
<keyword evidence="4" id="KW-1185">Reference proteome</keyword>
<evidence type="ECO:0000256" key="2">
    <source>
        <dbReference type="SAM" id="Phobius"/>
    </source>
</evidence>
<dbReference type="RefSeq" id="WP_145238761.1">
    <property type="nucleotide sequence ID" value="NZ_CP036273.1"/>
</dbReference>
<reference evidence="3 4" key="1">
    <citation type="submission" date="2019-02" db="EMBL/GenBank/DDBJ databases">
        <title>Deep-cultivation of Planctomycetes and their phenomic and genomic characterization uncovers novel biology.</title>
        <authorList>
            <person name="Wiegand S."/>
            <person name="Jogler M."/>
            <person name="Boedeker C."/>
            <person name="Pinto D."/>
            <person name="Vollmers J."/>
            <person name="Rivas-Marin E."/>
            <person name="Kohn T."/>
            <person name="Peeters S.H."/>
            <person name="Heuer A."/>
            <person name="Rast P."/>
            <person name="Oberbeckmann S."/>
            <person name="Bunk B."/>
            <person name="Jeske O."/>
            <person name="Meyerdierks A."/>
            <person name="Storesund J.E."/>
            <person name="Kallscheuer N."/>
            <person name="Luecker S."/>
            <person name="Lage O.M."/>
            <person name="Pohl T."/>
            <person name="Merkel B.J."/>
            <person name="Hornburger P."/>
            <person name="Mueller R.-W."/>
            <person name="Bruemmer F."/>
            <person name="Labrenz M."/>
            <person name="Spormann A.M."/>
            <person name="Op den Camp H."/>
            <person name="Overmann J."/>
            <person name="Amann R."/>
            <person name="Jetten M.S.M."/>
            <person name="Mascher T."/>
            <person name="Medema M.H."/>
            <person name="Devos D.P."/>
            <person name="Kaster A.-K."/>
            <person name="Ovreas L."/>
            <person name="Rohde M."/>
            <person name="Galperin M.Y."/>
            <person name="Jogler C."/>
        </authorList>
    </citation>
    <scope>NUCLEOTIDE SEQUENCE [LARGE SCALE GENOMIC DNA]</scope>
    <source>
        <strain evidence="3 4">ETA_A1</strain>
    </source>
</reference>
<proteinExistence type="predicted"/>
<feature type="compositionally biased region" description="Basic and acidic residues" evidence="1">
    <location>
        <begin position="8"/>
        <end position="23"/>
    </location>
</feature>
<dbReference type="KEGG" id="uli:ETAA1_26810"/>
<name>A0A517XTA5_9BACT</name>
<dbReference type="AlphaFoldDB" id="A0A517XTA5"/>
<feature type="transmembrane region" description="Helical" evidence="2">
    <location>
        <begin position="39"/>
        <end position="62"/>
    </location>
</feature>
<dbReference type="Proteomes" id="UP000319576">
    <property type="component" value="Chromosome"/>
</dbReference>
<feature type="region of interest" description="Disordered" evidence="1">
    <location>
        <begin position="162"/>
        <end position="191"/>
    </location>
</feature>
<evidence type="ECO:0000313" key="4">
    <source>
        <dbReference type="Proteomes" id="UP000319576"/>
    </source>
</evidence>